<feature type="region of interest" description="Disordered" evidence="1">
    <location>
        <begin position="158"/>
        <end position="177"/>
    </location>
</feature>
<sequence>MNRIGLALMAAAAAAMIAGDAFAGEESQPFAPTSQKFYLNFDMLAPADLECDASGPGVRVKKMRDIAGKPVLRVTGNVWDAQITCSRPDGSRYTTDANREQFYNTAAPLRATVTYQRDRDAMTVVLRRGDDINDIVEVAHKSFLRVVPGSRSMDSSLASLGGMNSSGANEAPVLRGD</sequence>
<protein>
    <submittedName>
        <fullName evidence="3">Uncharacterized protein</fullName>
    </submittedName>
</protein>
<evidence type="ECO:0000256" key="2">
    <source>
        <dbReference type="SAM" id="SignalP"/>
    </source>
</evidence>
<evidence type="ECO:0000313" key="3">
    <source>
        <dbReference type="EMBL" id="RCW85844.1"/>
    </source>
</evidence>
<evidence type="ECO:0000256" key="1">
    <source>
        <dbReference type="SAM" id="MobiDB-lite"/>
    </source>
</evidence>
<dbReference type="Proteomes" id="UP000253345">
    <property type="component" value="Unassembled WGS sequence"/>
</dbReference>
<dbReference type="AlphaFoldDB" id="A0A368Z5V3"/>
<comment type="caution">
    <text evidence="3">The sequence shown here is derived from an EMBL/GenBank/DDBJ whole genome shotgun (WGS) entry which is preliminary data.</text>
</comment>
<keyword evidence="4" id="KW-1185">Reference proteome</keyword>
<name>A0A368Z5V3_9RHOB</name>
<feature type="chain" id="PRO_5017042354" evidence="2">
    <location>
        <begin position="24"/>
        <end position="177"/>
    </location>
</feature>
<feature type="compositionally biased region" description="Polar residues" evidence="1">
    <location>
        <begin position="158"/>
        <end position="168"/>
    </location>
</feature>
<dbReference type="EMBL" id="QPJL01000005">
    <property type="protein sequence ID" value="RCW85844.1"/>
    <property type="molecule type" value="Genomic_DNA"/>
</dbReference>
<accession>A0A368Z5V3</accession>
<keyword evidence="2" id="KW-0732">Signal</keyword>
<feature type="signal peptide" evidence="2">
    <location>
        <begin position="1"/>
        <end position="23"/>
    </location>
</feature>
<evidence type="ECO:0000313" key="4">
    <source>
        <dbReference type="Proteomes" id="UP000253345"/>
    </source>
</evidence>
<gene>
    <name evidence="3" type="ORF">DFP89_105111</name>
</gene>
<dbReference type="RefSeq" id="WP_181870272.1">
    <property type="nucleotide sequence ID" value="NZ_QPJL01000005.1"/>
</dbReference>
<organism evidence="3 4">
    <name type="scientific">Paracoccus lutimaris</name>
    <dbReference type="NCBI Taxonomy" id="1490030"/>
    <lineage>
        <taxon>Bacteria</taxon>
        <taxon>Pseudomonadati</taxon>
        <taxon>Pseudomonadota</taxon>
        <taxon>Alphaproteobacteria</taxon>
        <taxon>Rhodobacterales</taxon>
        <taxon>Paracoccaceae</taxon>
        <taxon>Paracoccus</taxon>
    </lineage>
</organism>
<reference evidence="3 4" key="1">
    <citation type="submission" date="2018-07" db="EMBL/GenBank/DDBJ databases">
        <title>Genomic Encyclopedia of Type Strains, Phase III (KMG-III): the genomes of soil and plant-associated and newly described type strains.</title>
        <authorList>
            <person name="Whitman W."/>
        </authorList>
    </citation>
    <scope>NUCLEOTIDE SEQUENCE [LARGE SCALE GENOMIC DNA]</scope>
    <source>
        <strain evidence="3 4">CECT 8525</strain>
    </source>
</reference>
<proteinExistence type="predicted"/>